<evidence type="ECO:0000313" key="1">
    <source>
        <dbReference type="EMBL" id="OMP05330.1"/>
    </source>
</evidence>
<proteinExistence type="predicted"/>
<comment type="caution">
    <text evidence="1">The sequence shown here is derived from an EMBL/GenBank/DDBJ whole genome shotgun (WGS) entry which is preliminary data.</text>
</comment>
<dbReference type="Proteomes" id="UP000187203">
    <property type="component" value="Unassembled WGS sequence"/>
</dbReference>
<protein>
    <submittedName>
        <fullName evidence="1">Uncharacterized protein</fullName>
    </submittedName>
</protein>
<gene>
    <name evidence="1" type="ORF">COLO4_08919</name>
</gene>
<dbReference type="EMBL" id="AWUE01014032">
    <property type="protein sequence ID" value="OMP05330.1"/>
    <property type="molecule type" value="Genomic_DNA"/>
</dbReference>
<reference evidence="2" key="1">
    <citation type="submission" date="2013-09" db="EMBL/GenBank/DDBJ databases">
        <title>Corchorus olitorius genome sequencing.</title>
        <authorList>
            <person name="Alam M."/>
            <person name="Haque M.S."/>
            <person name="Islam M.S."/>
            <person name="Emdad E.M."/>
            <person name="Islam M.M."/>
            <person name="Ahmed B."/>
            <person name="Halim A."/>
            <person name="Hossen Q.M.M."/>
            <person name="Hossain M.Z."/>
            <person name="Ahmed R."/>
            <person name="Khan M.M."/>
            <person name="Islam R."/>
            <person name="Rashid M.M."/>
            <person name="Khan S.A."/>
            <person name="Rahman M.S."/>
            <person name="Alam M."/>
            <person name="Yahiya A.S."/>
            <person name="Khan M.S."/>
            <person name="Azam M.S."/>
            <person name="Haque T."/>
            <person name="Lashkar M.Z.H."/>
            <person name="Akhand A.I."/>
            <person name="Morshed G."/>
            <person name="Roy S."/>
            <person name="Uddin K.S."/>
            <person name="Rabeya T."/>
            <person name="Hossain A.S."/>
            <person name="Chowdhury A."/>
            <person name="Snigdha A.R."/>
            <person name="Mortoza M.S."/>
            <person name="Matin S.A."/>
            <person name="Hoque S.M.E."/>
            <person name="Islam M.K."/>
            <person name="Roy D.K."/>
            <person name="Haider R."/>
            <person name="Moosa M.M."/>
            <person name="Elias S.M."/>
            <person name="Hasan A.M."/>
            <person name="Jahan S."/>
            <person name="Shafiuddin M."/>
            <person name="Mahmood N."/>
            <person name="Shommy N.S."/>
        </authorList>
    </citation>
    <scope>NUCLEOTIDE SEQUENCE [LARGE SCALE GENOMIC DNA]</scope>
    <source>
        <strain evidence="2">cv. O-4</strain>
    </source>
</reference>
<evidence type="ECO:0000313" key="2">
    <source>
        <dbReference type="Proteomes" id="UP000187203"/>
    </source>
</evidence>
<keyword evidence="2" id="KW-1185">Reference proteome</keyword>
<sequence length="83" mass="9429">MLFEPSGSLIGKNYPRYAKVKFLSTGHTSIWWDQVQARRVSGKKEKAGRDNTLSPSEIPIFIAVEEVETRIKYPDEKAPYGTI</sequence>
<accession>A0A1R3KE06</accession>
<name>A0A1R3KE06_9ROSI</name>
<dbReference type="AlphaFoldDB" id="A0A1R3KE06"/>
<organism evidence="1 2">
    <name type="scientific">Corchorus olitorius</name>
    <dbReference type="NCBI Taxonomy" id="93759"/>
    <lineage>
        <taxon>Eukaryota</taxon>
        <taxon>Viridiplantae</taxon>
        <taxon>Streptophyta</taxon>
        <taxon>Embryophyta</taxon>
        <taxon>Tracheophyta</taxon>
        <taxon>Spermatophyta</taxon>
        <taxon>Magnoliopsida</taxon>
        <taxon>eudicotyledons</taxon>
        <taxon>Gunneridae</taxon>
        <taxon>Pentapetalae</taxon>
        <taxon>rosids</taxon>
        <taxon>malvids</taxon>
        <taxon>Malvales</taxon>
        <taxon>Malvaceae</taxon>
        <taxon>Grewioideae</taxon>
        <taxon>Apeibeae</taxon>
        <taxon>Corchorus</taxon>
    </lineage>
</organism>